<name>A0A7J6WN27_THATH</name>
<keyword evidence="2" id="KW-1185">Reference proteome</keyword>
<reference evidence="1 2" key="1">
    <citation type="submission" date="2020-06" db="EMBL/GenBank/DDBJ databases">
        <title>Transcriptomic and genomic resources for Thalictrum thalictroides and T. hernandezii: Facilitating candidate gene discovery in an emerging model plant lineage.</title>
        <authorList>
            <person name="Arias T."/>
            <person name="Riano-Pachon D.M."/>
            <person name="Di Stilio V.S."/>
        </authorList>
    </citation>
    <scope>NUCLEOTIDE SEQUENCE [LARGE SCALE GENOMIC DNA]</scope>
    <source>
        <strain evidence="2">cv. WT478/WT964</strain>
        <tissue evidence="1">Leaves</tissue>
    </source>
</reference>
<comment type="caution">
    <text evidence="1">The sequence shown here is derived from an EMBL/GenBank/DDBJ whole genome shotgun (WGS) entry which is preliminary data.</text>
</comment>
<evidence type="ECO:0000313" key="2">
    <source>
        <dbReference type="Proteomes" id="UP000554482"/>
    </source>
</evidence>
<proteinExistence type="predicted"/>
<sequence>MGLIEEFSTMVSEADPVVANEVANLFPDYPEKMTQQRWNNFRTWVNSEMDEPIRSICLPWCEEMRQVHLNVRMIVERPDDVTEILLYITMDVAHIPIVSSESEFDIELSKFLRLMGSSFKGRVKSLVGLAIELSYKSKVPVLALWSRNQYSW</sequence>
<dbReference type="AlphaFoldDB" id="A0A7J6WN27"/>
<dbReference type="EMBL" id="JABWDY010013890">
    <property type="protein sequence ID" value="KAF5198000.1"/>
    <property type="molecule type" value="Genomic_DNA"/>
</dbReference>
<accession>A0A7J6WN27</accession>
<dbReference type="Proteomes" id="UP000554482">
    <property type="component" value="Unassembled WGS sequence"/>
</dbReference>
<gene>
    <name evidence="1" type="ORF">FRX31_012413</name>
</gene>
<evidence type="ECO:0000313" key="1">
    <source>
        <dbReference type="EMBL" id="KAF5198000.1"/>
    </source>
</evidence>
<protein>
    <submittedName>
        <fullName evidence="1">Uncharacterized protein</fullName>
    </submittedName>
</protein>
<organism evidence="1 2">
    <name type="scientific">Thalictrum thalictroides</name>
    <name type="common">Rue-anemone</name>
    <name type="synonym">Anemone thalictroides</name>
    <dbReference type="NCBI Taxonomy" id="46969"/>
    <lineage>
        <taxon>Eukaryota</taxon>
        <taxon>Viridiplantae</taxon>
        <taxon>Streptophyta</taxon>
        <taxon>Embryophyta</taxon>
        <taxon>Tracheophyta</taxon>
        <taxon>Spermatophyta</taxon>
        <taxon>Magnoliopsida</taxon>
        <taxon>Ranunculales</taxon>
        <taxon>Ranunculaceae</taxon>
        <taxon>Thalictroideae</taxon>
        <taxon>Thalictrum</taxon>
    </lineage>
</organism>